<keyword evidence="1" id="KW-0472">Membrane</keyword>
<keyword evidence="1" id="KW-0812">Transmembrane</keyword>
<dbReference type="EMBL" id="JAHQCW010000029">
    <property type="protein sequence ID" value="MBU9738100.1"/>
    <property type="molecule type" value="Genomic_DNA"/>
</dbReference>
<dbReference type="Proteomes" id="UP000712157">
    <property type="component" value="Unassembled WGS sequence"/>
</dbReference>
<keyword evidence="3" id="KW-1185">Reference proteome</keyword>
<dbReference type="RefSeq" id="WP_238722428.1">
    <property type="nucleotide sequence ID" value="NZ_JAHQCW010000029.1"/>
</dbReference>
<accession>A0A949K3I3</accession>
<protein>
    <submittedName>
        <fullName evidence="2">Uncharacterized protein</fullName>
    </submittedName>
</protein>
<organism evidence="2 3">
    <name type="scientific">Diplocloster agilis</name>
    <dbReference type="NCBI Taxonomy" id="2850323"/>
    <lineage>
        <taxon>Bacteria</taxon>
        <taxon>Bacillati</taxon>
        <taxon>Bacillota</taxon>
        <taxon>Clostridia</taxon>
        <taxon>Lachnospirales</taxon>
        <taxon>Lachnospiraceae</taxon>
        <taxon>Diplocloster</taxon>
    </lineage>
</organism>
<feature type="transmembrane region" description="Helical" evidence="1">
    <location>
        <begin position="31"/>
        <end position="50"/>
    </location>
</feature>
<evidence type="ECO:0000256" key="1">
    <source>
        <dbReference type="SAM" id="Phobius"/>
    </source>
</evidence>
<reference evidence="2" key="1">
    <citation type="submission" date="2021-06" db="EMBL/GenBank/DDBJ databases">
        <title>Description of novel taxa of the family Lachnospiraceae.</title>
        <authorList>
            <person name="Chaplin A.V."/>
            <person name="Sokolova S.R."/>
            <person name="Pikina A.P."/>
            <person name="Korzhanova M."/>
            <person name="Belova V."/>
            <person name="Korostin D."/>
            <person name="Efimov B.A."/>
        </authorList>
    </citation>
    <scope>NUCLEOTIDE SEQUENCE</scope>
    <source>
        <strain evidence="2">ASD5720</strain>
    </source>
</reference>
<name>A0A949K3I3_9FIRM</name>
<evidence type="ECO:0000313" key="2">
    <source>
        <dbReference type="EMBL" id="MBU9738100.1"/>
    </source>
</evidence>
<evidence type="ECO:0000313" key="3">
    <source>
        <dbReference type="Proteomes" id="UP000712157"/>
    </source>
</evidence>
<comment type="caution">
    <text evidence="2">The sequence shown here is derived from an EMBL/GenBank/DDBJ whole genome shotgun (WGS) entry which is preliminary data.</text>
</comment>
<proteinExistence type="predicted"/>
<dbReference type="AlphaFoldDB" id="A0A949K3I3"/>
<sequence length="54" mass="5892">MISKLALILSIIFLILTFAGAGYILYNGGKVNAGYACVPMVIALVSMAFYRKYK</sequence>
<keyword evidence="1" id="KW-1133">Transmembrane helix</keyword>
<gene>
    <name evidence="2" type="ORF">KTH89_16270</name>
</gene>